<reference evidence="1" key="2">
    <citation type="journal article" date="2015" name="Fish Shellfish Immunol.">
        <title>Early steps in the European eel (Anguilla anguilla)-Vibrio vulnificus interaction in the gills: Role of the RtxA13 toxin.</title>
        <authorList>
            <person name="Callol A."/>
            <person name="Pajuelo D."/>
            <person name="Ebbesson L."/>
            <person name="Teles M."/>
            <person name="MacKenzie S."/>
            <person name="Amaro C."/>
        </authorList>
    </citation>
    <scope>NUCLEOTIDE SEQUENCE</scope>
</reference>
<proteinExistence type="predicted"/>
<evidence type="ECO:0000313" key="1">
    <source>
        <dbReference type="EMBL" id="JAH98391.1"/>
    </source>
</evidence>
<dbReference type="EMBL" id="GBXM01010186">
    <property type="protein sequence ID" value="JAH98391.1"/>
    <property type="molecule type" value="Transcribed_RNA"/>
</dbReference>
<organism evidence="1">
    <name type="scientific">Anguilla anguilla</name>
    <name type="common">European freshwater eel</name>
    <name type="synonym">Muraena anguilla</name>
    <dbReference type="NCBI Taxonomy" id="7936"/>
    <lineage>
        <taxon>Eukaryota</taxon>
        <taxon>Metazoa</taxon>
        <taxon>Chordata</taxon>
        <taxon>Craniata</taxon>
        <taxon>Vertebrata</taxon>
        <taxon>Euteleostomi</taxon>
        <taxon>Actinopterygii</taxon>
        <taxon>Neopterygii</taxon>
        <taxon>Teleostei</taxon>
        <taxon>Anguilliformes</taxon>
        <taxon>Anguillidae</taxon>
        <taxon>Anguilla</taxon>
    </lineage>
</organism>
<dbReference type="AlphaFoldDB" id="A0A0E9X7H1"/>
<reference evidence="1" key="1">
    <citation type="submission" date="2014-11" db="EMBL/GenBank/DDBJ databases">
        <authorList>
            <person name="Amaro Gonzalez C."/>
        </authorList>
    </citation>
    <scope>NUCLEOTIDE SEQUENCE</scope>
</reference>
<protein>
    <submittedName>
        <fullName evidence="1">Uncharacterized protein</fullName>
    </submittedName>
</protein>
<accession>A0A0E9X7H1</accession>
<sequence length="57" mass="6881">MIILHSKHKYSMYYYKAIFQKYLAKSIYISNSAIQIFTDLSTLIFSLKFCHALKLRW</sequence>
<name>A0A0E9X7H1_ANGAN</name>